<dbReference type="SUPFAM" id="SSF48557">
    <property type="entry name" value="L-aspartase-like"/>
    <property type="match status" value="1"/>
</dbReference>
<evidence type="ECO:0000256" key="3">
    <source>
        <dbReference type="ARBA" id="ARBA00022571"/>
    </source>
</evidence>
<comment type="catalytic activity">
    <reaction evidence="6">
        <text>2-(N(omega)-L-arginino)succinate = fumarate + L-arginine</text>
        <dbReference type="Rhea" id="RHEA:24020"/>
        <dbReference type="ChEBI" id="CHEBI:29806"/>
        <dbReference type="ChEBI" id="CHEBI:32682"/>
        <dbReference type="ChEBI" id="CHEBI:57472"/>
        <dbReference type="EC" id="4.3.2.1"/>
    </reaction>
</comment>
<evidence type="ECO:0000259" key="8">
    <source>
        <dbReference type="Pfam" id="PF14698"/>
    </source>
</evidence>
<keyword evidence="6" id="KW-0963">Cytoplasm</keyword>
<keyword evidence="4 6" id="KW-0028">Amino-acid biosynthesis</keyword>
<dbReference type="InterPro" id="IPR024083">
    <property type="entry name" value="Fumarase/histidase_N"/>
</dbReference>
<keyword evidence="3 6" id="KW-0055">Arginine biosynthesis</keyword>
<comment type="caution">
    <text evidence="9">The sequence shown here is derived from an EMBL/GenBank/DDBJ whole genome shotgun (WGS) entry which is preliminary data.</text>
</comment>
<dbReference type="GO" id="GO:0005829">
    <property type="term" value="C:cytosol"/>
    <property type="evidence" value="ECO:0007669"/>
    <property type="project" value="TreeGrafter"/>
</dbReference>
<dbReference type="PATRIC" id="fig|189381.10.peg.3401"/>
<proteinExistence type="inferred from homology"/>
<reference evidence="10" key="1">
    <citation type="submission" date="2016-01" db="EMBL/GenBank/DDBJ databases">
        <title>Whole genome sequencing of Bhargavaea cecembensis T14.</title>
        <authorList>
            <person name="Hong K.W."/>
        </authorList>
    </citation>
    <scope>NUCLEOTIDE SEQUENCE [LARGE SCALE GENOMIC DNA]</scope>
    <source>
        <strain evidence="10">M19</strain>
    </source>
</reference>
<dbReference type="Pfam" id="PF14698">
    <property type="entry name" value="ASL_C2"/>
    <property type="match status" value="1"/>
</dbReference>
<feature type="domain" description="Argininosuccinate lyase C-terminal" evidence="8">
    <location>
        <begin position="364"/>
        <end position="432"/>
    </location>
</feature>
<feature type="domain" description="Fumarate lyase N-terminal" evidence="7">
    <location>
        <begin position="7"/>
        <end position="301"/>
    </location>
</feature>
<evidence type="ECO:0000256" key="1">
    <source>
        <dbReference type="ARBA" id="ARBA00004941"/>
    </source>
</evidence>
<evidence type="ECO:0000256" key="4">
    <source>
        <dbReference type="ARBA" id="ARBA00022605"/>
    </source>
</evidence>
<dbReference type="FunFam" id="1.10.40.30:FF:000001">
    <property type="entry name" value="Argininosuccinate lyase"/>
    <property type="match status" value="1"/>
</dbReference>
<dbReference type="FunFam" id="1.10.275.10:FF:000002">
    <property type="entry name" value="Argininosuccinate lyase"/>
    <property type="match status" value="1"/>
</dbReference>
<dbReference type="PRINTS" id="PR00149">
    <property type="entry name" value="FUMRATELYASE"/>
</dbReference>
<dbReference type="GO" id="GO:0042450">
    <property type="term" value="P:L-arginine biosynthetic process via ornithine"/>
    <property type="evidence" value="ECO:0007669"/>
    <property type="project" value="UniProtKB-UniRule"/>
</dbReference>
<keyword evidence="5 6" id="KW-0456">Lyase</keyword>
<dbReference type="RefSeq" id="WP_048006351.1">
    <property type="nucleotide sequence ID" value="NZ_CP085398.1"/>
</dbReference>
<dbReference type="InterPro" id="IPR009049">
    <property type="entry name" value="Argininosuccinate_lyase"/>
</dbReference>
<evidence type="ECO:0000256" key="6">
    <source>
        <dbReference type="HAMAP-Rule" id="MF_00006"/>
    </source>
</evidence>
<evidence type="ECO:0000259" key="7">
    <source>
        <dbReference type="Pfam" id="PF00206"/>
    </source>
</evidence>
<dbReference type="CDD" id="cd01359">
    <property type="entry name" value="Argininosuccinate_lyase"/>
    <property type="match status" value="1"/>
</dbReference>
<dbReference type="PANTHER" id="PTHR43814:SF1">
    <property type="entry name" value="ARGININOSUCCINATE LYASE"/>
    <property type="match status" value="1"/>
</dbReference>
<evidence type="ECO:0000256" key="5">
    <source>
        <dbReference type="ARBA" id="ARBA00023239"/>
    </source>
</evidence>
<dbReference type="Proteomes" id="UP000076510">
    <property type="component" value="Unassembled WGS sequence"/>
</dbReference>
<comment type="similarity">
    <text evidence="6">Belongs to the lyase 1 family. Argininosuccinate lyase subfamily.</text>
</comment>
<dbReference type="HAMAP" id="MF_00006">
    <property type="entry name" value="Arg_succ_lyase"/>
    <property type="match status" value="1"/>
</dbReference>
<dbReference type="PROSITE" id="PS00163">
    <property type="entry name" value="FUMARATE_LYASES"/>
    <property type="match status" value="1"/>
</dbReference>
<evidence type="ECO:0000256" key="2">
    <source>
        <dbReference type="ARBA" id="ARBA00012338"/>
    </source>
</evidence>
<dbReference type="PANTHER" id="PTHR43814">
    <property type="entry name" value="ARGININOSUCCINATE LYASE"/>
    <property type="match status" value="1"/>
</dbReference>
<protein>
    <recommendedName>
        <fullName evidence="2 6">Argininosuccinate lyase</fullName>
        <shortName evidence="6">ASAL</shortName>
        <ecNumber evidence="2 6">4.3.2.1</ecNumber>
    </recommendedName>
    <alternativeName>
        <fullName evidence="6">Arginosuccinase</fullName>
    </alternativeName>
</protein>
<name>A0A0J5WE51_9BACI</name>
<dbReference type="OrthoDB" id="9769623at2"/>
<comment type="pathway">
    <text evidence="1 6">Amino-acid biosynthesis; L-arginine biosynthesis; L-arginine from L-ornithine and carbamoyl phosphate: step 3/3.</text>
</comment>
<dbReference type="GO" id="GO:0004056">
    <property type="term" value="F:argininosuccinate lyase activity"/>
    <property type="evidence" value="ECO:0007669"/>
    <property type="project" value="UniProtKB-UniRule"/>
</dbReference>
<dbReference type="Gene3D" id="1.10.275.10">
    <property type="entry name" value="Fumarase/aspartase (N-terminal domain)"/>
    <property type="match status" value="1"/>
</dbReference>
<dbReference type="InterPro" id="IPR008948">
    <property type="entry name" value="L-Aspartase-like"/>
</dbReference>
<dbReference type="InterPro" id="IPR000362">
    <property type="entry name" value="Fumarate_lyase_fam"/>
</dbReference>
<dbReference type="EC" id="4.3.2.1" evidence="2 6"/>
<dbReference type="PRINTS" id="PR00145">
    <property type="entry name" value="ARGSUCLYASE"/>
</dbReference>
<dbReference type="InterPro" id="IPR022761">
    <property type="entry name" value="Fumarate_lyase_N"/>
</dbReference>
<gene>
    <name evidence="6" type="primary">argH</name>
    <name evidence="9" type="ORF">AV649_13830</name>
</gene>
<dbReference type="Gene3D" id="1.20.200.10">
    <property type="entry name" value="Fumarase/aspartase (Central domain)"/>
    <property type="match status" value="1"/>
</dbReference>
<sequence>MMKLWGGRFTKKPEEWVDEFNASISFDQELVMEDIEGSKAHVTMLKKCGILSVEEADQILGGLNELEEKAAEGSLEFSTQYEDIHLNLEKLLIDTVGEVGGKLHTGRSRNDQIATDMHLFLKKRVEEVIGLIEEFQEAIVKQAEDHIETMIPGYTHLQRAQPISFAHHLMTYYWMLDRDKERLKDSMKRIDLSPLGAGALAGTTFPIDRAYSAELLGFSGVYENSLDAVSDRDFILEFLSNSAILMTHLSRLAEEFILWSTEEFHFIELDDSFTTGSSIMPQKKNPDMAELVRGKTGRVNGNLLSLLTVLKGLPLAYNKDMQEDKEGMFDTVKTVIGSLKIFTGMMDTMKVNKDVMEEAVGTDFSNATELADYLAAKGMPFRKAHEVVGKLVLHCIEQGYYLKDVTLATYQQHSELIESDIYDIIAPSAAVKRRNSYGGTGFEQVKIQIEKAKGALVTK</sequence>
<dbReference type="Gene3D" id="1.10.40.30">
    <property type="entry name" value="Fumarase/aspartase (C-terminal domain)"/>
    <property type="match status" value="1"/>
</dbReference>
<evidence type="ECO:0000313" key="9">
    <source>
        <dbReference type="EMBL" id="KZE51885.1"/>
    </source>
</evidence>
<organism evidence="9 10">
    <name type="scientific">Rossellomorea marisflavi</name>
    <dbReference type="NCBI Taxonomy" id="189381"/>
    <lineage>
        <taxon>Bacteria</taxon>
        <taxon>Bacillati</taxon>
        <taxon>Bacillota</taxon>
        <taxon>Bacilli</taxon>
        <taxon>Bacillales</taxon>
        <taxon>Bacillaceae</taxon>
        <taxon>Rossellomorea</taxon>
    </lineage>
</organism>
<dbReference type="AlphaFoldDB" id="A0A0J5WE51"/>
<dbReference type="NCBIfam" id="TIGR00838">
    <property type="entry name" value="argH"/>
    <property type="match status" value="1"/>
</dbReference>
<accession>A0A0J5WE51</accession>
<dbReference type="UniPathway" id="UPA00068">
    <property type="reaction ID" value="UER00114"/>
</dbReference>
<dbReference type="InterPro" id="IPR029419">
    <property type="entry name" value="Arg_succ_lyase_C"/>
</dbReference>
<evidence type="ECO:0000313" key="10">
    <source>
        <dbReference type="Proteomes" id="UP000076510"/>
    </source>
</evidence>
<dbReference type="InterPro" id="IPR020557">
    <property type="entry name" value="Fumarate_lyase_CS"/>
</dbReference>
<dbReference type="EMBL" id="LQQY01000006">
    <property type="protein sequence ID" value="KZE51885.1"/>
    <property type="molecule type" value="Genomic_DNA"/>
</dbReference>
<comment type="subcellular location">
    <subcellularLocation>
        <location evidence="6">Cytoplasm</location>
    </subcellularLocation>
</comment>
<dbReference type="Pfam" id="PF00206">
    <property type="entry name" value="Lyase_1"/>
    <property type="match status" value="1"/>
</dbReference>
<dbReference type="FunFam" id="1.20.200.10:FF:000002">
    <property type="entry name" value="Argininosuccinate lyase"/>
    <property type="match status" value="1"/>
</dbReference>